<comment type="caution">
    <text evidence="11">The sequence shown here is derived from an EMBL/GenBank/DDBJ whole genome shotgun (WGS) entry which is preliminary data.</text>
</comment>
<keyword evidence="2" id="KW-0221">Differentiation</keyword>
<dbReference type="FunFam" id="4.10.280.10:FF:000030">
    <property type="entry name" value="Twist transcription factor"/>
    <property type="match status" value="1"/>
</dbReference>
<keyword evidence="6" id="KW-0539">Nucleus</keyword>
<evidence type="ECO:0000259" key="10">
    <source>
        <dbReference type="PROSITE" id="PS50888"/>
    </source>
</evidence>
<evidence type="ECO:0000256" key="9">
    <source>
        <dbReference type="SAM" id="MobiDB-lite"/>
    </source>
</evidence>
<protein>
    <recommendedName>
        <fullName evidence="8">Protein twist</fullName>
    </recommendedName>
</protein>
<comment type="function">
    <text evidence="7">Involved in the establishment and dorsoventral patterning of germ layers in the embryo.</text>
</comment>
<dbReference type="InterPro" id="IPR050283">
    <property type="entry name" value="E-box_TF_Regulators"/>
</dbReference>
<dbReference type="Proteomes" id="UP001367676">
    <property type="component" value="Unassembled WGS sequence"/>
</dbReference>
<keyword evidence="3" id="KW-0805">Transcription regulation</keyword>
<dbReference type="GO" id="GO:0030154">
    <property type="term" value="P:cell differentiation"/>
    <property type="evidence" value="ECO:0007669"/>
    <property type="project" value="UniProtKB-KW"/>
</dbReference>
<organism evidence="11 12">
    <name type="scientific">Parthenolecanium corni</name>
    <dbReference type="NCBI Taxonomy" id="536013"/>
    <lineage>
        <taxon>Eukaryota</taxon>
        <taxon>Metazoa</taxon>
        <taxon>Ecdysozoa</taxon>
        <taxon>Arthropoda</taxon>
        <taxon>Hexapoda</taxon>
        <taxon>Insecta</taxon>
        <taxon>Pterygota</taxon>
        <taxon>Neoptera</taxon>
        <taxon>Paraneoptera</taxon>
        <taxon>Hemiptera</taxon>
        <taxon>Sternorrhyncha</taxon>
        <taxon>Coccoidea</taxon>
        <taxon>Coccidae</taxon>
        <taxon>Parthenolecanium</taxon>
    </lineage>
</organism>
<dbReference type="InterPro" id="IPR011598">
    <property type="entry name" value="bHLH_dom"/>
</dbReference>
<dbReference type="Pfam" id="PF00010">
    <property type="entry name" value="HLH"/>
    <property type="match status" value="1"/>
</dbReference>
<feature type="domain" description="BHLH" evidence="10">
    <location>
        <begin position="192"/>
        <end position="243"/>
    </location>
</feature>
<sequence>MNYQPESVSPVPKLSPYYDYGNSPNDYPSSRLERFENLRFGVQEQPPEKANLIDLRVKSEPVRYEDYSTAVNGTPFNSYPTYNPLPPKFFYYPDDQPLQGVKSEPEPTADSHSASSSQSPPTDSPFLPTSFCAADLPADESSFDAIPKRRKRSQRKGRSKNSSVSSGSESPKALTSGKVRKKGQQSNEELHSQRALANVRERQRTHDLNKAFASLRKIIPTLPSDKLSKIQTLKLAARYIDFLYQVLKSESIENGHDTDEDSALGHDSPGNMDDRSPKMSMSTCSYMAHERLSYAFSVWRMEGDWTNGSQS</sequence>
<dbReference type="PROSITE" id="PS50888">
    <property type="entry name" value="BHLH"/>
    <property type="match status" value="1"/>
</dbReference>
<evidence type="ECO:0000256" key="2">
    <source>
        <dbReference type="ARBA" id="ARBA00022782"/>
    </source>
</evidence>
<keyword evidence="1" id="KW-0217">Developmental protein</keyword>
<dbReference type="PANTHER" id="PTHR23349">
    <property type="entry name" value="BASIC HELIX-LOOP-HELIX TRANSCRIPTION FACTOR, TWIST"/>
    <property type="match status" value="1"/>
</dbReference>
<feature type="compositionally biased region" description="Low complexity" evidence="9">
    <location>
        <begin position="108"/>
        <end position="125"/>
    </location>
</feature>
<feature type="region of interest" description="Disordered" evidence="9">
    <location>
        <begin position="88"/>
        <end position="203"/>
    </location>
</feature>
<feature type="region of interest" description="Disordered" evidence="9">
    <location>
        <begin position="1"/>
        <end position="28"/>
    </location>
</feature>
<feature type="compositionally biased region" description="Low complexity" evidence="9">
    <location>
        <begin position="160"/>
        <end position="170"/>
    </location>
</feature>
<evidence type="ECO:0000256" key="8">
    <source>
        <dbReference type="ARBA" id="ARBA00072365"/>
    </source>
</evidence>
<evidence type="ECO:0000313" key="11">
    <source>
        <dbReference type="EMBL" id="KAK7579930.1"/>
    </source>
</evidence>
<dbReference type="InterPro" id="IPR036638">
    <property type="entry name" value="HLH_DNA-bd_sf"/>
</dbReference>
<keyword evidence="5" id="KW-0804">Transcription</keyword>
<accession>A0AAN9TA03</accession>
<reference evidence="11 12" key="1">
    <citation type="submission" date="2024-03" db="EMBL/GenBank/DDBJ databases">
        <title>Adaptation during the transition from Ophiocordyceps entomopathogen to insect associate is accompanied by gene loss and intensified selection.</title>
        <authorList>
            <person name="Ward C.M."/>
            <person name="Onetto C.A."/>
            <person name="Borneman A.R."/>
        </authorList>
    </citation>
    <scope>NUCLEOTIDE SEQUENCE [LARGE SCALE GENOMIC DNA]</scope>
    <source>
        <strain evidence="11">AWRI1</strain>
        <tissue evidence="11">Single Adult Female</tissue>
    </source>
</reference>
<name>A0AAN9TA03_9HEMI</name>
<evidence type="ECO:0000256" key="7">
    <source>
        <dbReference type="ARBA" id="ARBA00059086"/>
    </source>
</evidence>
<gene>
    <name evidence="11" type="ORF">V9T40_000559</name>
</gene>
<evidence type="ECO:0000256" key="6">
    <source>
        <dbReference type="ARBA" id="ARBA00023242"/>
    </source>
</evidence>
<evidence type="ECO:0000256" key="5">
    <source>
        <dbReference type="ARBA" id="ARBA00023163"/>
    </source>
</evidence>
<evidence type="ECO:0000313" key="12">
    <source>
        <dbReference type="Proteomes" id="UP001367676"/>
    </source>
</evidence>
<dbReference type="AlphaFoldDB" id="A0AAN9TA03"/>
<dbReference type="GO" id="GO:0046983">
    <property type="term" value="F:protein dimerization activity"/>
    <property type="evidence" value="ECO:0007669"/>
    <property type="project" value="InterPro"/>
</dbReference>
<keyword evidence="12" id="KW-1185">Reference proteome</keyword>
<evidence type="ECO:0000256" key="1">
    <source>
        <dbReference type="ARBA" id="ARBA00022473"/>
    </source>
</evidence>
<dbReference type="SMART" id="SM00353">
    <property type="entry name" value="HLH"/>
    <property type="match status" value="1"/>
</dbReference>
<evidence type="ECO:0000256" key="3">
    <source>
        <dbReference type="ARBA" id="ARBA00023015"/>
    </source>
</evidence>
<dbReference type="PANTHER" id="PTHR23349:SF50">
    <property type="entry name" value="PROTEIN TWIST"/>
    <property type="match status" value="1"/>
</dbReference>
<keyword evidence="4" id="KW-0238">DNA-binding</keyword>
<dbReference type="GO" id="GO:0000977">
    <property type="term" value="F:RNA polymerase II transcription regulatory region sequence-specific DNA binding"/>
    <property type="evidence" value="ECO:0007669"/>
    <property type="project" value="TreeGrafter"/>
</dbReference>
<dbReference type="EMBL" id="JBBCAQ010000034">
    <property type="protein sequence ID" value="KAK7579930.1"/>
    <property type="molecule type" value="Genomic_DNA"/>
</dbReference>
<dbReference type="SUPFAM" id="SSF47459">
    <property type="entry name" value="HLH, helix-loop-helix DNA-binding domain"/>
    <property type="match status" value="1"/>
</dbReference>
<feature type="region of interest" description="Disordered" evidence="9">
    <location>
        <begin position="254"/>
        <end position="279"/>
    </location>
</feature>
<feature type="compositionally biased region" description="Basic residues" evidence="9">
    <location>
        <begin position="148"/>
        <end position="159"/>
    </location>
</feature>
<proteinExistence type="predicted"/>
<dbReference type="GO" id="GO:0000981">
    <property type="term" value="F:DNA-binding transcription factor activity, RNA polymerase II-specific"/>
    <property type="evidence" value="ECO:0007669"/>
    <property type="project" value="TreeGrafter"/>
</dbReference>
<evidence type="ECO:0000256" key="4">
    <source>
        <dbReference type="ARBA" id="ARBA00023125"/>
    </source>
</evidence>
<dbReference type="Gene3D" id="4.10.280.10">
    <property type="entry name" value="Helix-loop-helix DNA-binding domain"/>
    <property type="match status" value="1"/>
</dbReference>